<reference evidence="1 2" key="1">
    <citation type="submission" date="2018-12" db="EMBL/GenBank/DDBJ databases">
        <title>The complete genome of the methanogenic archaea of the candidate phylum Verstraetearchaeota, obtained from the metagenome of underground thermal water.</title>
        <authorList>
            <person name="Kadnikov V.V."/>
            <person name="Mardanov A.V."/>
            <person name="Beletsky A.V."/>
            <person name="Karnachuk O.V."/>
            <person name="Ravin N.V."/>
        </authorList>
    </citation>
    <scope>NUCLEOTIDE SEQUENCE [LARGE SCALE GENOMIC DNA]</scope>
    <source>
        <strain evidence="1">Ch88</strain>
    </source>
</reference>
<dbReference type="AlphaFoldDB" id="A0A3S3VC21"/>
<protein>
    <submittedName>
        <fullName evidence="1">Uncharacterized protein</fullName>
    </submittedName>
</protein>
<gene>
    <name evidence="1" type="ORF">Metus_1194</name>
</gene>
<name>A0A3S3VC21_METS7</name>
<sequence>MPELEQIRKRMAVDPSLEERLKEDFQGTIKEVGIKVDSAFIDRVMERLNSKVRADLREIVKKRPEAKNWYLKRVLEGKPLKIHVHINKETGKCEKSLGGGG</sequence>
<dbReference type="EMBL" id="RXGA01000003">
    <property type="protein sequence ID" value="RWX73220.1"/>
    <property type="molecule type" value="Genomic_DNA"/>
</dbReference>
<comment type="caution">
    <text evidence="1">The sequence shown here is derived from an EMBL/GenBank/DDBJ whole genome shotgun (WGS) entry which is preliminary data.</text>
</comment>
<evidence type="ECO:0000313" key="2">
    <source>
        <dbReference type="Proteomes" id="UP000288215"/>
    </source>
</evidence>
<accession>A0A3S3VC21</accession>
<dbReference type="Proteomes" id="UP000288215">
    <property type="component" value="Unassembled WGS sequence"/>
</dbReference>
<evidence type="ECO:0000313" key="1">
    <source>
        <dbReference type="EMBL" id="RWX73220.1"/>
    </source>
</evidence>
<proteinExistence type="predicted"/>
<organism evidence="1 2">
    <name type="scientific">Methanosuratincola subterraneus</name>
    <dbReference type="NCBI Taxonomy" id="2593994"/>
    <lineage>
        <taxon>Archaea</taxon>
        <taxon>Thermoproteota</taxon>
        <taxon>Methanosuratincolia</taxon>
        <taxon>Candidatus Methanomethylicales</taxon>
        <taxon>Candidatus Methanomethylicaceae</taxon>
        <taxon>Candidatus Methanosuratincola (ex Vanwonterghem et al. 2016)</taxon>
    </lineage>
</organism>